<organism evidence="2 3">
    <name type="scientific">Metabacillus idriensis</name>
    <dbReference type="NCBI Taxonomy" id="324768"/>
    <lineage>
        <taxon>Bacteria</taxon>
        <taxon>Bacillati</taxon>
        <taxon>Bacillota</taxon>
        <taxon>Bacilli</taxon>
        <taxon>Bacillales</taxon>
        <taxon>Bacillaceae</taxon>
        <taxon>Metabacillus</taxon>
    </lineage>
</organism>
<name>A0A6I2MFR2_9BACI</name>
<evidence type="ECO:0000256" key="1">
    <source>
        <dbReference type="SAM" id="Phobius"/>
    </source>
</evidence>
<reference evidence="2 3" key="1">
    <citation type="submission" date="2019-11" db="EMBL/GenBank/DDBJ databases">
        <title>Bacillus idriensis genome.</title>
        <authorList>
            <person name="Konopka E.N."/>
            <person name="Newman J.D."/>
        </authorList>
    </citation>
    <scope>NUCLEOTIDE SEQUENCE [LARGE SCALE GENOMIC DNA]</scope>
    <source>
        <strain evidence="2 3">DSM 19097</strain>
    </source>
</reference>
<dbReference type="Proteomes" id="UP000441585">
    <property type="component" value="Unassembled WGS sequence"/>
</dbReference>
<sequence length="93" mass="10668">MSLVRFFTYQFILFSAVITFNLCIDPYLGKPFTLIDFIVIVISGALFYFGYKLIEKGYKRFSKIRLLSKILISIPAFLSAAVFVGLITNQLLR</sequence>
<keyword evidence="1" id="KW-0812">Transmembrane</keyword>
<comment type="caution">
    <text evidence="2">The sequence shown here is derived from an EMBL/GenBank/DDBJ whole genome shotgun (WGS) entry which is preliminary data.</text>
</comment>
<dbReference type="EMBL" id="WKKF01000015">
    <property type="protein sequence ID" value="MRX56649.1"/>
    <property type="molecule type" value="Genomic_DNA"/>
</dbReference>
<evidence type="ECO:0000313" key="3">
    <source>
        <dbReference type="Proteomes" id="UP000441585"/>
    </source>
</evidence>
<gene>
    <name evidence="2" type="ORF">GJU41_22140</name>
</gene>
<evidence type="ECO:0000313" key="2">
    <source>
        <dbReference type="EMBL" id="MRX56649.1"/>
    </source>
</evidence>
<feature type="transmembrane region" description="Helical" evidence="1">
    <location>
        <begin position="7"/>
        <end position="28"/>
    </location>
</feature>
<protein>
    <submittedName>
        <fullName evidence="2">Uncharacterized protein</fullName>
    </submittedName>
</protein>
<keyword evidence="1" id="KW-0472">Membrane</keyword>
<feature type="transmembrane region" description="Helical" evidence="1">
    <location>
        <begin position="34"/>
        <end position="54"/>
    </location>
</feature>
<keyword evidence="1" id="KW-1133">Transmembrane helix</keyword>
<proteinExistence type="predicted"/>
<accession>A0A6I2MFR2</accession>
<feature type="transmembrane region" description="Helical" evidence="1">
    <location>
        <begin position="66"/>
        <end position="87"/>
    </location>
</feature>
<dbReference type="AlphaFoldDB" id="A0A6I2MFR2"/>
<keyword evidence="3" id="KW-1185">Reference proteome</keyword>
<dbReference type="RefSeq" id="WP_154319618.1">
    <property type="nucleotide sequence ID" value="NZ_CAJGAA010000005.1"/>
</dbReference>